<name>A0A7C8ZCE0_OPUST</name>
<dbReference type="EMBL" id="GISG01115053">
    <property type="protein sequence ID" value="MBA4639758.1"/>
    <property type="molecule type" value="Transcribed_RNA"/>
</dbReference>
<sequence length="130" mass="15172">MSYPHKQKQWQSASMQTSSVKLMCIPVPAYRSDKYPGRFGIYSTCGPCMVLDNVQSSMKYELMLLCRIFFLHRRTKLGFVDWNIGAAHNHKTSGTRHSENMISPQNRTETQMRVKLRAMKLLFKKKKKKP</sequence>
<evidence type="ECO:0000313" key="1">
    <source>
        <dbReference type="EMBL" id="MBA4639758.1"/>
    </source>
</evidence>
<organism evidence="1">
    <name type="scientific">Opuntia streptacantha</name>
    <name type="common">Prickly pear cactus</name>
    <name type="synonym">Opuntia cardona</name>
    <dbReference type="NCBI Taxonomy" id="393608"/>
    <lineage>
        <taxon>Eukaryota</taxon>
        <taxon>Viridiplantae</taxon>
        <taxon>Streptophyta</taxon>
        <taxon>Embryophyta</taxon>
        <taxon>Tracheophyta</taxon>
        <taxon>Spermatophyta</taxon>
        <taxon>Magnoliopsida</taxon>
        <taxon>eudicotyledons</taxon>
        <taxon>Gunneridae</taxon>
        <taxon>Pentapetalae</taxon>
        <taxon>Caryophyllales</taxon>
        <taxon>Cactineae</taxon>
        <taxon>Cactaceae</taxon>
        <taxon>Opuntioideae</taxon>
        <taxon>Opuntia</taxon>
    </lineage>
</organism>
<dbReference type="AlphaFoldDB" id="A0A7C8ZCE0"/>
<reference evidence="1" key="2">
    <citation type="submission" date="2020-07" db="EMBL/GenBank/DDBJ databases">
        <authorList>
            <person name="Vera ALvarez R."/>
            <person name="Arias-Moreno D.M."/>
            <person name="Jimenez-Jacinto V."/>
            <person name="Jimenez-Bremont J.F."/>
            <person name="Swaminathan K."/>
            <person name="Moose S.P."/>
            <person name="Guerrero-Gonzalez M.L."/>
            <person name="Marino-Ramirez L."/>
            <person name="Landsman D."/>
            <person name="Rodriguez-Kessler M."/>
            <person name="Delgado-Sanchez P."/>
        </authorList>
    </citation>
    <scope>NUCLEOTIDE SEQUENCE</scope>
    <source>
        <tissue evidence="1">Cladode</tissue>
    </source>
</reference>
<reference evidence="1" key="1">
    <citation type="journal article" date="2013" name="J. Plant Res.">
        <title>Effect of fungi and light on seed germination of three Opuntia species from semiarid lands of central Mexico.</title>
        <authorList>
            <person name="Delgado-Sanchez P."/>
            <person name="Jimenez-Bremont J.F."/>
            <person name="Guerrero-Gonzalez Mde L."/>
            <person name="Flores J."/>
        </authorList>
    </citation>
    <scope>NUCLEOTIDE SEQUENCE</scope>
    <source>
        <tissue evidence="1">Cladode</tissue>
    </source>
</reference>
<proteinExistence type="predicted"/>
<accession>A0A7C8ZCE0</accession>
<protein>
    <submittedName>
        <fullName evidence="1">Uncharacterized protein</fullName>
    </submittedName>
</protein>